<dbReference type="InterPro" id="IPR011049">
    <property type="entry name" value="Serralysin-like_metalloprot_C"/>
</dbReference>
<keyword evidence="4" id="KW-0732">Signal</keyword>
<comment type="caution">
    <text evidence="5">The sequence shown here is derived from an EMBL/GenBank/DDBJ whole genome shotgun (WGS) entry which is preliminary data.</text>
</comment>
<accession>A0A1F5HB24</accession>
<name>A0A1F5HB24_9BACT</name>
<evidence type="ECO:0008006" key="7">
    <source>
        <dbReference type="Google" id="ProtNLM"/>
    </source>
</evidence>
<dbReference type="Proteomes" id="UP000176751">
    <property type="component" value="Unassembled WGS sequence"/>
</dbReference>
<dbReference type="EMBL" id="MFCA01000029">
    <property type="protein sequence ID" value="OGE01298.1"/>
    <property type="molecule type" value="Genomic_DNA"/>
</dbReference>
<dbReference type="PANTHER" id="PTHR38340">
    <property type="entry name" value="S-LAYER PROTEIN"/>
    <property type="match status" value="1"/>
</dbReference>
<feature type="signal peptide" evidence="4">
    <location>
        <begin position="1"/>
        <end position="22"/>
    </location>
</feature>
<gene>
    <name evidence="5" type="ORF">A2196_01135</name>
</gene>
<dbReference type="GO" id="GO:0005576">
    <property type="term" value="C:extracellular region"/>
    <property type="evidence" value="ECO:0007669"/>
    <property type="project" value="UniProtKB-SubCell"/>
</dbReference>
<protein>
    <recommendedName>
        <fullName evidence="7">Calcium-binding protein</fullName>
    </recommendedName>
</protein>
<sequence length="359" mass="37624">MKTKIKFRIVKIFVIGIVAALAFNLASPNFLQSDSTVRAIGDLNVNWGVTDGDPIFVVTNMMPGQTEERSVDVINNASTARPVGVRGVKTSETGDLSTVLDIVITEGATILYSSTLSQFFADSAGPDGIPLSTLGPSQTTTYTFKVTFNASANNDFQGASVVFDLVIGIAIHVPDECQNIRFSGNPIFGTENNDNLHGTNGNDLIFGFEGNDKINGSNGNDCIIGGPGNDKLYASNGNDVVFGNEGNDKLDGSNGNDLLIAGSGDDKLDGSNGNDRMFGEDGNDVFDGSNGDDYMIGGLGNDKFDASNGNDYIEGNEGNDQMSGGNGNDTLLGGQDTDKANGNLGRDTCDAETEISCEI</sequence>
<evidence type="ECO:0000256" key="2">
    <source>
        <dbReference type="ARBA" id="ARBA00022525"/>
    </source>
</evidence>
<dbReference type="GO" id="GO:0005509">
    <property type="term" value="F:calcium ion binding"/>
    <property type="evidence" value="ECO:0007669"/>
    <property type="project" value="InterPro"/>
</dbReference>
<dbReference type="PRINTS" id="PR00313">
    <property type="entry name" value="CABNDNGRPT"/>
</dbReference>
<comment type="subcellular location">
    <subcellularLocation>
        <location evidence="1">Secreted</location>
    </subcellularLocation>
</comment>
<organism evidence="5 6">
    <name type="scientific">Candidatus Curtissbacteria bacterium RIFOXYA1_FULL_41_14</name>
    <dbReference type="NCBI Taxonomy" id="1797737"/>
    <lineage>
        <taxon>Bacteria</taxon>
        <taxon>Candidatus Curtissiibacteriota</taxon>
    </lineage>
</organism>
<dbReference type="InterPro" id="IPR001343">
    <property type="entry name" value="Hemolysn_Ca-bd"/>
</dbReference>
<evidence type="ECO:0000256" key="3">
    <source>
        <dbReference type="SAM" id="MobiDB-lite"/>
    </source>
</evidence>
<feature type="chain" id="PRO_5009518785" description="Calcium-binding protein" evidence="4">
    <location>
        <begin position="23"/>
        <end position="359"/>
    </location>
</feature>
<proteinExistence type="predicted"/>
<evidence type="ECO:0000256" key="4">
    <source>
        <dbReference type="SAM" id="SignalP"/>
    </source>
</evidence>
<reference evidence="5 6" key="1">
    <citation type="journal article" date="2016" name="Nat. Commun.">
        <title>Thousands of microbial genomes shed light on interconnected biogeochemical processes in an aquifer system.</title>
        <authorList>
            <person name="Anantharaman K."/>
            <person name="Brown C.T."/>
            <person name="Hug L.A."/>
            <person name="Sharon I."/>
            <person name="Castelle C.J."/>
            <person name="Probst A.J."/>
            <person name="Thomas B.C."/>
            <person name="Singh A."/>
            <person name="Wilkins M.J."/>
            <person name="Karaoz U."/>
            <person name="Brodie E.L."/>
            <person name="Williams K.H."/>
            <person name="Hubbard S.S."/>
            <person name="Banfield J.F."/>
        </authorList>
    </citation>
    <scope>NUCLEOTIDE SEQUENCE [LARGE SCALE GENOMIC DNA]</scope>
</reference>
<feature type="region of interest" description="Disordered" evidence="3">
    <location>
        <begin position="307"/>
        <end position="329"/>
    </location>
</feature>
<dbReference type="Pfam" id="PF00353">
    <property type="entry name" value="HemolysinCabind"/>
    <property type="match status" value="3"/>
</dbReference>
<dbReference type="InterPro" id="IPR050557">
    <property type="entry name" value="RTX_toxin/Mannuronan_C5-epim"/>
</dbReference>
<dbReference type="STRING" id="1797737.A2196_01135"/>
<dbReference type="SUPFAM" id="SSF51120">
    <property type="entry name" value="beta-Roll"/>
    <property type="match status" value="3"/>
</dbReference>
<keyword evidence="2" id="KW-0964">Secreted</keyword>
<evidence type="ECO:0000256" key="1">
    <source>
        <dbReference type="ARBA" id="ARBA00004613"/>
    </source>
</evidence>
<evidence type="ECO:0000313" key="6">
    <source>
        <dbReference type="Proteomes" id="UP000176751"/>
    </source>
</evidence>
<evidence type="ECO:0000313" key="5">
    <source>
        <dbReference type="EMBL" id="OGE01298.1"/>
    </source>
</evidence>
<dbReference type="PANTHER" id="PTHR38340:SF1">
    <property type="entry name" value="S-LAYER PROTEIN"/>
    <property type="match status" value="1"/>
</dbReference>
<dbReference type="AlphaFoldDB" id="A0A1F5HB24"/>
<dbReference type="Gene3D" id="2.150.10.10">
    <property type="entry name" value="Serralysin-like metalloprotease, C-terminal"/>
    <property type="match status" value="2"/>
</dbReference>